<dbReference type="VEuPathDB" id="FungiDB:Z517_02063"/>
<dbReference type="GO" id="GO:0016705">
    <property type="term" value="F:oxidoreductase activity, acting on paired donors, with incorporation or reduction of molecular oxygen"/>
    <property type="evidence" value="ECO:0007669"/>
    <property type="project" value="InterPro"/>
</dbReference>
<evidence type="ECO:0000313" key="4">
    <source>
        <dbReference type="EMBL" id="KIW82820.1"/>
    </source>
</evidence>
<dbReference type="HOGENOM" id="CLU_022256_0_0_1"/>
<evidence type="ECO:0000313" key="5">
    <source>
        <dbReference type="Proteomes" id="UP000053029"/>
    </source>
</evidence>
<feature type="region of interest" description="Disordered" evidence="2">
    <location>
        <begin position="1"/>
        <end position="33"/>
    </location>
</feature>
<dbReference type="EMBL" id="KN846970">
    <property type="protein sequence ID" value="KIW82820.1"/>
    <property type="molecule type" value="Genomic_DNA"/>
</dbReference>
<dbReference type="SUPFAM" id="SSF51679">
    <property type="entry name" value="Bacterial luciferase-like"/>
    <property type="match status" value="1"/>
</dbReference>
<accession>A0A0D2GW24</accession>
<dbReference type="InterPro" id="IPR011251">
    <property type="entry name" value="Luciferase-like_dom"/>
</dbReference>
<dbReference type="GeneID" id="25301553"/>
<dbReference type="Proteomes" id="UP000053029">
    <property type="component" value="Unassembled WGS sequence"/>
</dbReference>
<proteinExistence type="inferred from homology"/>
<evidence type="ECO:0000256" key="2">
    <source>
        <dbReference type="SAM" id="MobiDB-lite"/>
    </source>
</evidence>
<dbReference type="PANTHER" id="PTHR30011">
    <property type="entry name" value="ALKANESULFONATE MONOOXYGENASE-RELATED"/>
    <property type="match status" value="1"/>
</dbReference>
<organism evidence="4 5">
    <name type="scientific">Fonsecaea pedrosoi CBS 271.37</name>
    <dbReference type="NCBI Taxonomy" id="1442368"/>
    <lineage>
        <taxon>Eukaryota</taxon>
        <taxon>Fungi</taxon>
        <taxon>Dikarya</taxon>
        <taxon>Ascomycota</taxon>
        <taxon>Pezizomycotina</taxon>
        <taxon>Eurotiomycetes</taxon>
        <taxon>Chaetothyriomycetidae</taxon>
        <taxon>Chaetothyriales</taxon>
        <taxon>Herpotrichiellaceae</taxon>
        <taxon>Fonsecaea</taxon>
    </lineage>
</organism>
<comment type="similarity">
    <text evidence="1">Belongs to the NtaA/SnaA/DszA monooxygenase family.</text>
</comment>
<name>A0A0D2GW24_9EURO</name>
<evidence type="ECO:0000259" key="3">
    <source>
        <dbReference type="Pfam" id="PF00296"/>
    </source>
</evidence>
<dbReference type="AlphaFoldDB" id="A0A0D2GW24"/>
<evidence type="ECO:0000256" key="1">
    <source>
        <dbReference type="ARBA" id="ARBA00033748"/>
    </source>
</evidence>
<dbReference type="PANTHER" id="PTHR30011:SF30">
    <property type="entry name" value="XENOBIOTIC COMPOUND MONOOXYGENASE, DSZA FAMILY (AFU_ORTHOLOGUE AFUA_6G01920)"/>
    <property type="match status" value="1"/>
</dbReference>
<dbReference type="OrthoDB" id="8922241at2759"/>
<dbReference type="Gene3D" id="3.20.20.30">
    <property type="entry name" value="Luciferase-like domain"/>
    <property type="match status" value="1"/>
</dbReference>
<protein>
    <recommendedName>
        <fullName evidence="3">Luciferase-like domain-containing protein</fullName>
    </recommendedName>
</protein>
<dbReference type="STRING" id="1442368.A0A0D2GW24"/>
<feature type="compositionally biased region" description="Pro residues" evidence="2">
    <location>
        <begin position="19"/>
        <end position="30"/>
    </location>
</feature>
<gene>
    <name evidence="4" type="ORF">Z517_02063</name>
</gene>
<sequence length="501" mass="55746">MSNDGQNDKQARIAIVDDAPPPPPPPPPPQPKKRILLNAFDMNGIGHISPGQWRNPVDKSKYKNRLDYWINLAKLLDRGKFNALFLADNFGSHDVFGGSHAPAIRAGTQWPMYDPFVIISAMAAVTKNVAFGVTSCTTFEPPFLLAKRFSTLDHVTKGRIAWNIVTSWSDNAARAVGLEQLPEHDLRYEMAEEYLNLMYKLWEGSWADDAVVQDSANATYTDPSKVRKIEHRGRFFKCVSAHLVDPSPQRTPVLFQAGMSPAGAAFGAKHAECIFIGGRTPGYLRGKITETRRLAATQGRNPRDLKFFVQFTPILAPTDEEAQAKLDEYRKYAIPEGGLALFCGITKIDVSQFPIDEPFPTDRNHPAYKGLSDRAIEALTTKPERCQVWTPRELGNFQAIGGSGTFIAGSPVTVADEMERWLNEGDVDGFNIGHVVVPGAWEDVVDLLIPELERRGYNQDYPTPDESTARENLFGTPGDAKLRADHPGRKFAFDQYGKTWE</sequence>
<feature type="domain" description="Luciferase-like" evidence="3">
    <location>
        <begin position="53"/>
        <end position="421"/>
    </location>
</feature>
<dbReference type="NCBIfam" id="TIGR03860">
    <property type="entry name" value="FMN_nitrolo"/>
    <property type="match status" value="1"/>
</dbReference>
<dbReference type="GO" id="GO:0004497">
    <property type="term" value="F:monooxygenase activity"/>
    <property type="evidence" value="ECO:0007669"/>
    <property type="project" value="InterPro"/>
</dbReference>
<dbReference type="InterPro" id="IPR051260">
    <property type="entry name" value="Diverse_substr_monoxygenases"/>
</dbReference>
<dbReference type="RefSeq" id="XP_013286628.1">
    <property type="nucleotide sequence ID" value="XM_013431174.1"/>
</dbReference>
<keyword evidence="5" id="KW-1185">Reference proteome</keyword>
<feature type="compositionally biased region" description="Basic and acidic residues" evidence="2">
    <location>
        <begin position="1"/>
        <end position="11"/>
    </location>
</feature>
<dbReference type="InterPro" id="IPR036661">
    <property type="entry name" value="Luciferase-like_sf"/>
</dbReference>
<reference evidence="4 5" key="1">
    <citation type="submission" date="2015-01" db="EMBL/GenBank/DDBJ databases">
        <title>The Genome Sequence of Fonsecaea pedrosoi CBS 271.37.</title>
        <authorList>
            <consortium name="The Broad Institute Genomics Platform"/>
            <person name="Cuomo C."/>
            <person name="de Hoog S."/>
            <person name="Gorbushina A."/>
            <person name="Stielow B."/>
            <person name="Teixiera M."/>
            <person name="Abouelleil A."/>
            <person name="Chapman S.B."/>
            <person name="Priest M."/>
            <person name="Young S.K."/>
            <person name="Wortman J."/>
            <person name="Nusbaum C."/>
            <person name="Birren B."/>
        </authorList>
    </citation>
    <scope>NUCLEOTIDE SEQUENCE [LARGE SCALE GENOMIC DNA]</scope>
    <source>
        <strain evidence="4 5">CBS 271.37</strain>
    </source>
</reference>
<dbReference type="Pfam" id="PF00296">
    <property type="entry name" value="Bac_luciferase"/>
    <property type="match status" value="1"/>
</dbReference>
<dbReference type="PIRSF" id="PIRSF000337">
    <property type="entry name" value="NTA_MOA"/>
    <property type="match status" value="1"/>
</dbReference>
<dbReference type="InterPro" id="IPR016215">
    <property type="entry name" value="NTA_MOA"/>
</dbReference>